<feature type="region of interest" description="Disordered" evidence="1">
    <location>
        <begin position="1373"/>
        <end position="1396"/>
    </location>
</feature>
<feature type="compositionally biased region" description="Basic residues" evidence="1">
    <location>
        <begin position="461"/>
        <end position="471"/>
    </location>
</feature>
<feature type="region of interest" description="Disordered" evidence="1">
    <location>
        <begin position="588"/>
        <end position="763"/>
    </location>
</feature>
<evidence type="ECO:0000256" key="1">
    <source>
        <dbReference type="SAM" id="MobiDB-lite"/>
    </source>
</evidence>
<dbReference type="RefSeq" id="NP_001362133.1">
    <property type="nucleotide sequence ID" value="NM_001375022.2"/>
</dbReference>
<feature type="region of interest" description="Disordered" evidence="1">
    <location>
        <begin position="452"/>
        <end position="516"/>
    </location>
</feature>
<feature type="region of interest" description="Disordered" evidence="1">
    <location>
        <begin position="309"/>
        <end position="328"/>
    </location>
</feature>
<feature type="compositionally biased region" description="Polar residues" evidence="1">
    <location>
        <begin position="651"/>
        <end position="683"/>
    </location>
</feature>
<dbReference type="Proteomes" id="UP000001940">
    <property type="component" value="Chromosome X"/>
</dbReference>
<dbReference type="FunCoup" id="A0A5E4LZQ4">
    <property type="interactions" value="1374"/>
</dbReference>
<accession>A0A5E4LZQ4</accession>
<feature type="compositionally biased region" description="Low complexity" evidence="1">
    <location>
        <begin position="1615"/>
        <end position="1643"/>
    </location>
</feature>
<gene>
    <name evidence="2 4" type="primary">pqn-65</name>
    <name evidence="2" type="ORF">CELE_T13H2.4</name>
    <name evidence="4" type="ORF">T13H2.4</name>
</gene>
<feature type="region of interest" description="Disordered" evidence="1">
    <location>
        <begin position="1"/>
        <end position="68"/>
    </location>
</feature>
<dbReference type="GeneID" id="180734"/>
<evidence type="ECO:0000313" key="4">
    <source>
        <dbReference type="WormBase" id="T13H2.4c"/>
    </source>
</evidence>
<feature type="compositionally biased region" description="Basic residues" evidence="1">
    <location>
        <begin position="1156"/>
        <end position="1165"/>
    </location>
</feature>
<reference evidence="2 3" key="1">
    <citation type="journal article" date="1998" name="Science">
        <title>Genome sequence of the nematode C. elegans: a platform for investigating biology.</title>
        <authorList>
            <consortium name="The C. elegans sequencing consortium"/>
            <person name="Sulson J.E."/>
            <person name="Waterston R."/>
        </authorList>
    </citation>
    <scope>NUCLEOTIDE SEQUENCE [LARGE SCALE GENOMIC DNA]</scope>
    <source>
        <strain evidence="2 3">Bristol N2</strain>
    </source>
</reference>
<dbReference type="OrthoDB" id="10685133at2759"/>
<feature type="compositionally biased region" description="Polar residues" evidence="1">
    <location>
        <begin position="1127"/>
        <end position="1147"/>
    </location>
</feature>
<sequence>MNNQEDSSVVADESAEGSPEIGLSLDQLKVEVEDSMPSPQLRNMEETPPPTRRSTSKMDDLIGDVKPPGRIRATSYSCDIKRSGLISAHFASNDTVCVWNDQTGQSIVVASNQSTRDALASLCQRDSKVERMETAARISWKKLEDRTVEEKTTLRLYHEEYANARIQQNRNRTQSLCSQPKRSSRRVQGFIDPTNLTAEEAQAMFYTYLNYTQQDFGKIGNLLHSEHKQLQPFLNKLHTSSVPLHRLPRQTIFVQNSTVRLEYSSSESPSNNNNCCDAQNDRGHFGMSRFLENNTNEHNATGISSFFLEKDSAPNPEDSTPSVLNREDASCTTQKTRNSFEECVVNPALVLAAVNRVSTPATPVHNDVGPPVVFSETANKAVVSIEGSMKIEQCHGPSNPQQLNNPETTRKSVPSPLQRSMSTPASEATDEDLIAFLREPLALARAAEQEALRKKAMEPKLKRKSRAKNSAKRPVQTDAVETVKLEKKPAQSKSKKNSRSKSTPSSFANDSSSLEPLEPMRQHFVEGSELQKPSPELHPGTGQSSLRNFIRLDMPLGQALQEVPLGAVAGQLRVQKALYEKMDGMNGIAPESASTSGQTFMQDPAPPLPPKKAAPKRKKPTKAEIEAAGGNVSSVEKPKKPRAPSKKKAQGTVQQEHQMISMTSAHQGQTEFHQPSHQSTHQPLPSVANLLPPLTGYQQQQQQQQRPPSQQHHNGVVNNNTTTNGYGYSDVSGNGGSSSSSSSVYSSYSYSMQPTSDPPKKHQSLASMLTPITFGSSQPEATNTGSSQIYTDKNQYHLYNDNNTYPHQPAMYSNQTSSNGYYGGYEDVSNNQFQQPDYPPLSVESQVSCHSQESNITYHSSMPVTPISQQANNGSLYNPMPVTKDNRFSNSSSHIQQDHEDLSVEQFAQKYAFPSDNFFEMQNSRDSQETNSAPLSMARASNASPFDELGIYLDSGPSTSHTQDDPFADIELSDPPLSITPQVAQEPVQTTIMSNRVIKTPSSETHPQSYANVQYVPMNPSLPVSSHSESQVRSTKKLPSNFKEDDIRHSTCPDNCNKCVSEKSNADISMQPSPASTIVTVPQSQRMDQHLEQQRGVEQLAATDDEQICYVKYLPHEISHTNLGRPRQQSKPSGVGVNGTSHGLTNQGPPPLPPPKRSRAKPKKKNAFEQDMNASSSGHAYQMQNSPEVSIGKLLKQQHLNRPNQFNNISGQSQIDLATLQQSVMLSPKLQRYSEPQTMQKFSHHQKEAQVHEKKNHMQQGSAKQEPIQHRQVNLQQVPTQQSSGPAHQSTIHYAPMKQQIKLTSLQSNKTSQEHQSTTLQAPVEEAPSDQFPENFLEQPDSPDKVTEVINNVVASVLSSPDEFRGQKQFTKTEKHLLDGTSKPTPKKQSHVDRRSRGSFVHYVQGKQQMISQQQNRNAYQVQQQQQPNASSLSTMNEQYEVVLDNTNLQNPMSEQQVQMNYQTSIVQQTSVEQQGPLQLQNQIQVTNQQTHRVQYQHHPVQHNQRNGPTKAAPRKRTPKPAPVQSRSVALHERAQMIVDFAKTQPADQEDQTVQLQDHEHQYNSQQQPEYQHQPLVQMQEQSNEQQSQVFQHQHQHQAQQELAENQGSMGMATQQQQCRQSQLQQQLQQPPQQQMQIQQQYQNVGPSHIQRQNVAPQRVQQQPMQYAQQQQQPMMQMAQQRSMQEQYVQQGQVQRTGATHTVLMTSPPMNHHESQANVLRVAPKQTIVKSADPKPEDEAKILKILKDKLASDDGQNAPKMSPVLRVKHIRETINIIAALPSLTIEELFDKADTPPPDEYMEEYMDFYDKITHLMKDEPCVPEINVEDVLSTPLLEPALHGRFRKRLIAIREGRTTVTTFKKRKTASGPEGDAKKRKPTNNHTNGMHTPDASPAQGTSSGQSSSSGMQSQSLSITTGMSSSSSSPPASDFDISTHLITPPQEHSSPLTTPPIINHEYVQQVSSPVDIFSQPSTSEPGPSSRPIRTGVHHREEALNEDDNGSPILYDDPIMGYVGTNRFVSLDMDDMIDDVMKSDDTEEMLVHNLQRSIFDVGKSFEDDDEDDTNVIKLDTNTDNHRPATPSVGILDDLNSVLFDPIMM</sequence>
<feature type="region of interest" description="Disordered" evidence="1">
    <location>
        <begin position="1858"/>
        <end position="1950"/>
    </location>
</feature>
<keyword evidence="3" id="KW-1185">Reference proteome</keyword>
<feature type="compositionally biased region" description="Low complexity" evidence="1">
    <location>
        <begin position="1895"/>
        <end position="1933"/>
    </location>
</feature>
<keyword evidence="2" id="KW-0640">Prion</keyword>
<dbReference type="AGR" id="WB:WBGene00004148"/>
<protein>
    <submittedName>
        <fullName evidence="2">Prion-like-(Q/N-rich)-domain-bearing protein</fullName>
    </submittedName>
</protein>
<evidence type="ECO:0000313" key="3">
    <source>
        <dbReference type="Proteomes" id="UP000001940"/>
    </source>
</evidence>
<feature type="region of interest" description="Disordered" evidence="1">
    <location>
        <begin position="1544"/>
        <end position="1646"/>
    </location>
</feature>
<feature type="compositionally biased region" description="Polar residues" evidence="1">
    <location>
        <begin position="396"/>
        <end position="426"/>
    </location>
</feature>
<dbReference type="CTD" id="180734"/>
<feature type="region of interest" description="Disordered" evidence="1">
    <location>
        <begin position="393"/>
        <end position="428"/>
    </location>
</feature>
<organism evidence="2 3">
    <name type="scientific">Caenorhabditis elegans</name>
    <dbReference type="NCBI Taxonomy" id="6239"/>
    <lineage>
        <taxon>Eukaryota</taxon>
        <taxon>Metazoa</taxon>
        <taxon>Ecdysozoa</taxon>
        <taxon>Nematoda</taxon>
        <taxon>Chromadorea</taxon>
        <taxon>Rhabditida</taxon>
        <taxon>Rhabditina</taxon>
        <taxon>Rhabditomorpha</taxon>
        <taxon>Rhabditoidea</taxon>
        <taxon>Rhabditidae</taxon>
        <taxon>Peloderinae</taxon>
        <taxon>Caenorhabditis</taxon>
    </lineage>
</organism>
<dbReference type="AlphaFoldDB" id="A0A5E4LZQ4"/>
<feature type="compositionally biased region" description="Polar residues" evidence="1">
    <location>
        <begin position="1172"/>
        <end position="1181"/>
    </location>
</feature>
<feature type="region of interest" description="Disordered" evidence="1">
    <location>
        <begin position="1489"/>
        <end position="1528"/>
    </location>
</feature>
<feature type="compositionally biased region" description="Low complexity" evidence="1">
    <location>
        <begin position="698"/>
        <end position="751"/>
    </location>
</feature>
<dbReference type="InParanoid" id="A0A5E4LZQ4"/>
<feature type="compositionally biased region" description="Polar residues" evidence="1">
    <location>
        <begin position="1306"/>
        <end position="1321"/>
    </location>
</feature>
<feature type="compositionally biased region" description="Basic residues" evidence="1">
    <location>
        <begin position="639"/>
        <end position="649"/>
    </location>
</feature>
<proteinExistence type="predicted"/>
<keyword evidence="2" id="KW-0034">Amyloid</keyword>
<name>A0A5E4LZQ4_CAEEL</name>
<feature type="compositionally biased region" description="Low complexity" evidence="1">
    <location>
        <begin position="1576"/>
        <end position="1607"/>
    </location>
</feature>
<feature type="region of interest" description="Disordered" evidence="1">
    <location>
        <begin position="1306"/>
        <end position="1343"/>
    </location>
</feature>
<feature type="region of interest" description="Disordered" evidence="1">
    <location>
        <begin position="1241"/>
        <end position="1268"/>
    </location>
</feature>
<dbReference type="WormBase" id="T13H2.4c">
    <property type="protein sequence ID" value="CE53664"/>
    <property type="gene ID" value="WBGene00004148"/>
    <property type="gene designation" value="pqn-65"/>
</dbReference>
<dbReference type="EMBL" id="BX284606">
    <property type="protein sequence ID" value="VVC12388.1"/>
    <property type="molecule type" value="Genomic_DNA"/>
</dbReference>
<feature type="compositionally biased region" description="Polar residues" evidence="1">
    <location>
        <begin position="592"/>
        <end position="601"/>
    </location>
</feature>
<feature type="region of interest" description="Disordered" evidence="1">
    <location>
        <begin position="1120"/>
        <end position="1181"/>
    </location>
</feature>
<evidence type="ECO:0000313" key="2">
    <source>
        <dbReference type="EMBL" id="VVC12388.1"/>
    </source>
</evidence>
<dbReference type="ExpressionAtlas" id="A0A5E4LZQ4">
    <property type="expression patterns" value="baseline and differential"/>
</dbReference>